<organism evidence="15 16">
    <name type="scientific">Neptunitalea lumnitzerae</name>
    <dbReference type="NCBI Taxonomy" id="2965509"/>
    <lineage>
        <taxon>Bacteria</taxon>
        <taxon>Pseudomonadati</taxon>
        <taxon>Bacteroidota</taxon>
        <taxon>Flavobacteriia</taxon>
        <taxon>Flavobacteriales</taxon>
        <taxon>Flavobacteriaceae</taxon>
        <taxon>Neptunitalea</taxon>
    </lineage>
</organism>
<feature type="domain" description="TonB-dependent receptor plug" evidence="14">
    <location>
        <begin position="121"/>
        <end position="222"/>
    </location>
</feature>
<proteinExistence type="inferred from homology"/>
<dbReference type="SUPFAM" id="SSF49464">
    <property type="entry name" value="Carboxypeptidase regulatory domain-like"/>
    <property type="match status" value="1"/>
</dbReference>
<evidence type="ECO:0000256" key="10">
    <source>
        <dbReference type="PROSITE-ProRule" id="PRU01360"/>
    </source>
</evidence>
<evidence type="ECO:0000313" key="16">
    <source>
        <dbReference type="Proteomes" id="UP001143543"/>
    </source>
</evidence>
<evidence type="ECO:0000256" key="1">
    <source>
        <dbReference type="ARBA" id="ARBA00004571"/>
    </source>
</evidence>
<dbReference type="PANTHER" id="PTHR30069:SF29">
    <property type="entry name" value="HEMOGLOBIN AND HEMOGLOBIN-HAPTOGLOBIN-BINDING PROTEIN 1-RELATED"/>
    <property type="match status" value="1"/>
</dbReference>
<evidence type="ECO:0000256" key="9">
    <source>
        <dbReference type="ARBA" id="ARBA00023237"/>
    </source>
</evidence>
<sequence>MKQFWFAFILLAITKIASAQECTYTLKGNVTDYHDGSPLFGALIQLIDTDVEAYTDFDGNFTISGLCDGTIQVQVSHPDCESIVKLVEIKGNTTTAIKLEHHLEEIGEVVVVENSNVKKTNSASEVTINTATIQKYSNDGLGNALKEISGVSSLNTGGAIVKPVIDGMHSSRVLIINNGVRMQDQEWGVEHAPNVDVNTAENITVVKGASALKYGGDAIGGTIVIDGTQPIAKDSLYGKTILTGVSNGRGGSVTSSLFKTKENGWYYKGQGTFKYLGDFEAPDYVLSNTGSREKDFSVGFGLRKFKYGFNAYYSFYNTQIGILTASHIGSVGDLANALESNTPLVVNDFTYTIQAPYQDVTHHLAKVDFYRRFSKLGKLSIQYDFQQNNRKEYDIRTGDDRNKAAMDMMLNTHSLQADFNFDAYKHYKFSAGIAGSYQKNTPDANTGVRRLIPDYIQYNLGAYLAAEHSISDNTILDAGVRYDYRHLDAKKFYLKSRWEERGYDEDFESIIIGEENNQWLANPVFNFHNLSATLGLKTYFTNNTQLNANISLASRAPNASELFSDGLHHSAAIIELGDLRIKQEVAKKVSIGYAKTTGNFTFNVNPYANLINDYVIMQPTGLQQTTRGAFPVWEYSQINALLTGVDLSLGYQIVPTLKYSTKAAYIYAEDLDNNKPVIDIPGTNWSNGLVFTQPKWNQFEAGLQWETVFKQNRYPDNDFEATIPTNNGNVTKTIRISEPPNGYGLLHFNTQCTVNWFRKSDLTIGFSIQNLLNTNYRDYLNRQRYYADDLGRNFKLQLTFKY</sequence>
<evidence type="ECO:0000256" key="6">
    <source>
        <dbReference type="ARBA" id="ARBA00023077"/>
    </source>
</evidence>
<evidence type="ECO:0000256" key="7">
    <source>
        <dbReference type="ARBA" id="ARBA00023136"/>
    </source>
</evidence>
<evidence type="ECO:0000256" key="8">
    <source>
        <dbReference type="ARBA" id="ARBA00023170"/>
    </source>
</evidence>
<dbReference type="Proteomes" id="UP001143543">
    <property type="component" value="Unassembled WGS sequence"/>
</dbReference>
<dbReference type="Pfam" id="PF07715">
    <property type="entry name" value="Plug"/>
    <property type="match status" value="1"/>
</dbReference>
<keyword evidence="2 10" id="KW-0813">Transport</keyword>
<keyword evidence="6 11" id="KW-0798">TonB box</keyword>
<dbReference type="InterPro" id="IPR039426">
    <property type="entry name" value="TonB-dep_rcpt-like"/>
</dbReference>
<evidence type="ECO:0000259" key="13">
    <source>
        <dbReference type="Pfam" id="PF00593"/>
    </source>
</evidence>
<keyword evidence="16" id="KW-1185">Reference proteome</keyword>
<dbReference type="Pfam" id="PF00593">
    <property type="entry name" value="TonB_dep_Rec_b-barrel"/>
    <property type="match status" value="1"/>
</dbReference>
<feature type="chain" id="PRO_5047519188" evidence="12">
    <location>
        <begin position="20"/>
        <end position="802"/>
    </location>
</feature>
<dbReference type="InterPro" id="IPR037066">
    <property type="entry name" value="Plug_dom_sf"/>
</dbReference>
<evidence type="ECO:0000313" key="15">
    <source>
        <dbReference type="EMBL" id="GLB49704.1"/>
    </source>
</evidence>
<keyword evidence="7 10" id="KW-0472">Membrane</keyword>
<evidence type="ECO:0000256" key="4">
    <source>
        <dbReference type="ARBA" id="ARBA00022692"/>
    </source>
</evidence>
<keyword evidence="3 10" id="KW-1134">Transmembrane beta strand</keyword>
<dbReference type="PANTHER" id="PTHR30069">
    <property type="entry name" value="TONB-DEPENDENT OUTER MEMBRANE RECEPTOR"/>
    <property type="match status" value="1"/>
</dbReference>
<dbReference type="Gene3D" id="2.60.40.1120">
    <property type="entry name" value="Carboxypeptidase-like, regulatory domain"/>
    <property type="match status" value="1"/>
</dbReference>
<keyword evidence="4 10" id="KW-0812">Transmembrane</keyword>
<reference evidence="15" key="1">
    <citation type="submission" date="2022-07" db="EMBL/GenBank/DDBJ databases">
        <title>Taxonomy of Novel Oxalotrophic and Methylotrophic Bacteria.</title>
        <authorList>
            <person name="Sahin N."/>
            <person name="Tani A."/>
        </authorList>
    </citation>
    <scope>NUCLEOTIDE SEQUENCE</scope>
    <source>
        <strain evidence="15">Y10</strain>
    </source>
</reference>
<keyword evidence="9 10" id="KW-0998">Cell outer membrane</keyword>
<dbReference type="Gene3D" id="2.170.130.10">
    <property type="entry name" value="TonB-dependent receptor, plug domain"/>
    <property type="match status" value="1"/>
</dbReference>
<evidence type="ECO:0000256" key="12">
    <source>
        <dbReference type="SAM" id="SignalP"/>
    </source>
</evidence>
<dbReference type="EMBL" id="BRVO01000002">
    <property type="protein sequence ID" value="GLB49704.1"/>
    <property type="molecule type" value="Genomic_DNA"/>
</dbReference>
<keyword evidence="5 12" id="KW-0732">Signal</keyword>
<dbReference type="InterPro" id="IPR036942">
    <property type="entry name" value="Beta-barrel_TonB_sf"/>
</dbReference>
<evidence type="ECO:0000256" key="5">
    <source>
        <dbReference type="ARBA" id="ARBA00022729"/>
    </source>
</evidence>
<accession>A0ABQ5MJY6</accession>
<feature type="domain" description="TonB-dependent receptor-like beta-barrel" evidence="13">
    <location>
        <begin position="321"/>
        <end position="771"/>
    </location>
</feature>
<dbReference type="InterPro" id="IPR008969">
    <property type="entry name" value="CarboxyPept-like_regulatory"/>
</dbReference>
<comment type="subcellular location">
    <subcellularLocation>
        <location evidence="1 10">Cell outer membrane</location>
        <topology evidence="1 10">Multi-pass membrane protein</topology>
    </subcellularLocation>
</comment>
<dbReference type="Gene3D" id="2.40.170.20">
    <property type="entry name" value="TonB-dependent receptor, beta-barrel domain"/>
    <property type="match status" value="1"/>
</dbReference>
<evidence type="ECO:0000256" key="11">
    <source>
        <dbReference type="RuleBase" id="RU003357"/>
    </source>
</evidence>
<name>A0ABQ5MJY6_9FLAO</name>
<gene>
    <name evidence="15" type="ORF">Y10_20720</name>
</gene>
<dbReference type="PROSITE" id="PS52016">
    <property type="entry name" value="TONB_DEPENDENT_REC_3"/>
    <property type="match status" value="1"/>
</dbReference>
<dbReference type="InterPro" id="IPR012910">
    <property type="entry name" value="Plug_dom"/>
</dbReference>
<dbReference type="Pfam" id="PF13715">
    <property type="entry name" value="CarbopepD_reg_2"/>
    <property type="match status" value="1"/>
</dbReference>
<dbReference type="InterPro" id="IPR000531">
    <property type="entry name" value="Beta-barrel_TonB"/>
</dbReference>
<feature type="signal peptide" evidence="12">
    <location>
        <begin position="1"/>
        <end position="19"/>
    </location>
</feature>
<keyword evidence="8" id="KW-0675">Receptor</keyword>
<evidence type="ECO:0000256" key="2">
    <source>
        <dbReference type="ARBA" id="ARBA00022448"/>
    </source>
</evidence>
<comment type="similarity">
    <text evidence="10 11">Belongs to the TonB-dependent receptor family.</text>
</comment>
<comment type="caution">
    <text evidence="15">The sequence shown here is derived from an EMBL/GenBank/DDBJ whole genome shotgun (WGS) entry which is preliminary data.</text>
</comment>
<protein>
    <submittedName>
        <fullName evidence="15">Membrane protein</fullName>
    </submittedName>
</protein>
<dbReference type="SUPFAM" id="SSF56935">
    <property type="entry name" value="Porins"/>
    <property type="match status" value="1"/>
</dbReference>
<evidence type="ECO:0000256" key="3">
    <source>
        <dbReference type="ARBA" id="ARBA00022452"/>
    </source>
</evidence>
<evidence type="ECO:0000259" key="14">
    <source>
        <dbReference type="Pfam" id="PF07715"/>
    </source>
</evidence>
<dbReference type="RefSeq" id="WP_281765330.1">
    <property type="nucleotide sequence ID" value="NZ_BRVO01000002.1"/>
</dbReference>